<evidence type="ECO:0000313" key="1">
    <source>
        <dbReference type="EMBL" id="RUP50674.1"/>
    </source>
</evidence>
<dbReference type="Proteomes" id="UP000268093">
    <property type="component" value="Unassembled WGS sequence"/>
</dbReference>
<keyword evidence="2" id="KW-1185">Reference proteome</keyword>
<organism evidence="1 2">
    <name type="scientific">Jimgerdemannia flammicorona</name>
    <dbReference type="NCBI Taxonomy" id="994334"/>
    <lineage>
        <taxon>Eukaryota</taxon>
        <taxon>Fungi</taxon>
        <taxon>Fungi incertae sedis</taxon>
        <taxon>Mucoromycota</taxon>
        <taxon>Mucoromycotina</taxon>
        <taxon>Endogonomycetes</taxon>
        <taxon>Endogonales</taxon>
        <taxon>Endogonaceae</taxon>
        <taxon>Jimgerdemannia</taxon>
    </lineage>
</organism>
<accession>A0A433DIJ0</accession>
<protein>
    <submittedName>
        <fullName evidence="1">Uncharacterized protein</fullName>
    </submittedName>
</protein>
<reference evidence="1 2" key="1">
    <citation type="journal article" date="2018" name="New Phytol.">
        <title>Phylogenomics of Endogonaceae and evolution of mycorrhizas within Mucoromycota.</title>
        <authorList>
            <person name="Chang Y."/>
            <person name="Desiro A."/>
            <person name="Na H."/>
            <person name="Sandor L."/>
            <person name="Lipzen A."/>
            <person name="Clum A."/>
            <person name="Barry K."/>
            <person name="Grigoriev I.V."/>
            <person name="Martin F.M."/>
            <person name="Stajich J.E."/>
            <person name="Smith M.E."/>
            <person name="Bonito G."/>
            <person name="Spatafora J.W."/>
        </authorList>
    </citation>
    <scope>NUCLEOTIDE SEQUENCE [LARGE SCALE GENOMIC DNA]</scope>
    <source>
        <strain evidence="1 2">GMNB39</strain>
    </source>
</reference>
<sequence>MADTSIENREEFERQLVRKIDLRLLPILLIMYILNHMDRTNSYRWNGSRPPPGRKRIQLVLVHLFLRLHHPRSTKQSLAGQD</sequence>
<evidence type="ECO:0000313" key="2">
    <source>
        <dbReference type="Proteomes" id="UP000268093"/>
    </source>
</evidence>
<proteinExistence type="predicted"/>
<dbReference type="EMBL" id="RBNI01001262">
    <property type="protein sequence ID" value="RUP50674.1"/>
    <property type="molecule type" value="Genomic_DNA"/>
</dbReference>
<dbReference type="AlphaFoldDB" id="A0A433DIJ0"/>
<comment type="caution">
    <text evidence="1">The sequence shown here is derived from an EMBL/GenBank/DDBJ whole genome shotgun (WGS) entry which is preliminary data.</text>
</comment>
<dbReference type="OrthoDB" id="2985014at2759"/>
<gene>
    <name evidence="1" type="ORF">BC936DRAFT_138172</name>
</gene>
<name>A0A433DIJ0_9FUNG</name>